<keyword evidence="3" id="KW-0378">Hydrolase</keyword>
<keyword evidence="3" id="KW-0547">Nucleotide-binding</keyword>
<dbReference type="InterPro" id="IPR003593">
    <property type="entry name" value="AAA+_ATPase"/>
</dbReference>
<dbReference type="GO" id="GO:0003677">
    <property type="term" value="F:DNA binding"/>
    <property type="evidence" value="ECO:0007669"/>
    <property type="project" value="InterPro"/>
</dbReference>
<evidence type="ECO:0000313" key="4">
    <source>
        <dbReference type="Proteomes" id="UP000292627"/>
    </source>
</evidence>
<sequence>MAALTIDLRDYQEAAFDRAREAIRAGARKILIVAPTGSGKTVLASALMQMAKEKGNRASFVVDRLSLIQQTSETFDRYGLDHGVIQGGHVRWSPWRPLQLCSVQTLARRNWPESKLDVFDEAHVLHTTHKRRIGEADSIVVGLTATPFTRGLGKWFDAVINVTTTRKLINDGWLAPYRIYSCVEPDMAKVKVKSTGEWDEKEASKKALEVVGDVVAEYLKHGEGRKFICSGVDTAHVEAMHRQFTAAGITVATYTYRDSEEDRGDVTAEFRKPNSAIRGLITVTAASRGFDVPDVSCIIMARPLRKSLAEHIQLLGRGLRIAPGKTDCLVLDHSGNSARFFQDCEDFFDNGLEALDDGKPKRKQKAKPKKEREPVKCPECSALHLPSPKCPSCGHDYPRRAGVEHVPGTLKELIAGNHRAELSKSVWPMVCHYARSRRQDLTAARKLALALYRDMTGDWPAVSFDTTTPIQPIPEVASKIRSLQIRHGQAMKARQAGVAS</sequence>
<dbReference type="PROSITE" id="PS51192">
    <property type="entry name" value="HELICASE_ATP_BIND_1"/>
    <property type="match status" value="1"/>
</dbReference>
<organism evidence="3 4">
    <name type="scientific">Pseudoxanthomonas winnipegensis</name>
    <dbReference type="NCBI Taxonomy" id="2480810"/>
    <lineage>
        <taxon>Bacteria</taxon>
        <taxon>Pseudomonadati</taxon>
        <taxon>Pseudomonadota</taxon>
        <taxon>Gammaproteobacteria</taxon>
        <taxon>Lysobacterales</taxon>
        <taxon>Lysobacteraceae</taxon>
        <taxon>Pseudoxanthomonas</taxon>
    </lineage>
</organism>
<dbReference type="InterPro" id="IPR001650">
    <property type="entry name" value="Helicase_C-like"/>
</dbReference>
<dbReference type="InterPro" id="IPR006935">
    <property type="entry name" value="Helicase/UvrB_N"/>
</dbReference>
<dbReference type="PROSITE" id="PS51194">
    <property type="entry name" value="HELICASE_CTER"/>
    <property type="match status" value="1"/>
</dbReference>
<feature type="domain" description="Helicase C-terminal" evidence="2">
    <location>
        <begin position="213"/>
        <end position="367"/>
    </location>
</feature>
<reference evidence="3 4" key="1">
    <citation type="submission" date="2019-02" db="EMBL/GenBank/DDBJ databases">
        <title>WGS of Pseudoxanthomonas species novum from clinical isolates.</title>
        <authorList>
            <person name="Bernier A.-M."/>
            <person name="Bernard K."/>
            <person name="Vachon A."/>
        </authorList>
    </citation>
    <scope>NUCLEOTIDE SEQUENCE [LARGE SCALE GENOMIC DNA]</scope>
    <source>
        <strain evidence="3 4">NML171200</strain>
    </source>
</reference>
<dbReference type="SMART" id="SM00487">
    <property type="entry name" value="DEXDc"/>
    <property type="match status" value="1"/>
</dbReference>
<dbReference type="OrthoDB" id="9758243at2"/>
<dbReference type="InterPro" id="IPR050742">
    <property type="entry name" value="Helicase_Restrict-Modif_Enz"/>
</dbReference>
<comment type="caution">
    <text evidence="3">The sequence shown here is derived from an EMBL/GenBank/DDBJ whole genome shotgun (WGS) entry which is preliminary data.</text>
</comment>
<accession>A0A4Q8L9V3</accession>
<dbReference type="SMART" id="SM00382">
    <property type="entry name" value="AAA"/>
    <property type="match status" value="1"/>
</dbReference>
<dbReference type="GO" id="GO:0005829">
    <property type="term" value="C:cytosol"/>
    <property type="evidence" value="ECO:0007669"/>
    <property type="project" value="TreeGrafter"/>
</dbReference>
<keyword evidence="3" id="KW-0347">Helicase</keyword>
<dbReference type="AlphaFoldDB" id="A0A4Q8L9V3"/>
<dbReference type="SMART" id="SM00490">
    <property type="entry name" value="HELICc"/>
    <property type="match status" value="1"/>
</dbReference>
<feature type="domain" description="Helicase ATP-binding" evidence="1">
    <location>
        <begin position="21"/>
        <end position="165"/>
    </location>
</feature>
<evidence type="ECO:0000313" key="3">
    <source>
        <dbReference type="EMBL" id="TAA25417.1"/>
    </source>
</evidence>
<dbReference type="InterPro" id="IPR027417">
    <property type="entry name" value="P-loop_NTPase"/>
</dbReference>
<dbReference type="GO" id="GO:0004386">
    <property type="term" value="F:helicase activity"/>
    <property type="evidence" value="ECO:0007669"/>
    <property type="project" value="UniProtKB-KW"/>
</dbReference>
<dbReference type="RefSeq" id="WP_130551052.1">
    <property type="nucleotide sequence ID" value="NZ_SHLZ01000012.1"/>
</dbReference>
<dbReference type="EMBL" id="SHMC01000003">
    <property type="protein sequence ID" value="TAA25417.1"/>
    <property type="molecule type" value="Genomic_DNA"/>
</dbReference>
<keyword evidence="3" id="KW-0067">ATP-binding</keyword>
<proteinExistence type="predicted"/>
<dbReference type="SUPFAM" id="SSF52540">
    <property type="entry name" value="P-loop containing nucleoside triphosphate hydrolases"/>
    <property type="match status" value="1"/>
</dbReference>
<dbReference type="Gene3D" id="3.40.50.300">
    <property type="entry name" value="P-loop containing nucleotide triphosphate hydrolases"/>
    <property type="match status" value="2"/>
</dbReference>
<dbReference type="Proteomes" id="UP000292627">
    <property type="component" value="Unassembled WGS sequence"/>
</dbReference>
<name>A0A4Q8L9V3_9GAMM</name>
<dbReference type="GO" id="GO:0016787">
    <property type="term" value="F:hydrolase activity"/>
    <property type="evidence" value="ECO:0007669"/>
    <property type="project" value="InterPro"/>
</dbReference>
<evidence type="ECO:0000259" key="2">
    <source>
        <dbReference type="PROSITE" id="PS51194"/>
    </source>
</evidence>
<dbReference type="InterPro" id="IPR014001">
    <property type="entry name" value="Helicase_ATP-bd"/>
</dbReference>
<dbReference type="Pfam" id="PF00271">
    <property type="entry name" value="Helicase_C"/>
    <property type="match status" value="1"/>
</dbReference>
<dbReference type="PANTHER" id="PTHR47396">
    <property type="entry name" value="TYPE I RESTRICTION ENZYME ECOKI R PROTEIN"/>
    <property type="match status" value="1"/>
</dbReference>
<evidence type="ECO:0000259" key="1">
    <source>
        <dbReference type="PROSITE" id="PS51192"/>
    </source>
</evidence>
<dbReference type="Pfam" id="PF04851">
    <property type="entry name" value="ResIII"/>
    <property type="match status" value="1"/>
</dbReference>
<protein>
    <submittedName>
        <fullName evidence="3">DEAD/DEAH box helicase</fullName>
    </submittedName>
</protein>
<gene>
    <name evidence="3" type="ORF">EA660_08125</name>
</gene>
<dbReference type="GO" id="GO:0005524">
    <property type="term" value="F:ATP binding"/>
    <property type="evidence" value="ECO:0007669"/>
    <property type="project" value="InterPro"/>
</dbReference>
<dbReference type="PANTHER" id="PTHR47396:SF1">
    <property type="entry name" value="ATP-DEPENDENT HELICASE IRC3-RELATED"/>
    <property type="match status" value="1"/>
</dbReference>